<gene>
    <name evidence="1" type="ORF">C1SCF055_LOCUS35161</name>
</gene>
<dbReference type="EMBL" id="CAMXCT010004654">
    <property type="protein sequence ID" value="CAI4009830.1"/>
    <property type="molecule type" value="Genomic_DNA"/>
</dbReference>
<reference evidence="2 3" key="2">
    <citation type="submission" date="2024-05" db="EMBL/GenBank/DDBJ databases">
        <authorList>
            <person name="Chen Y."/>
            <person name="Shah S."/>
            <person name="Dougan E. K."/>
            <person name="Thang M."/>
            <person name="Chan C."/>
        </authorList>
    </citation>
    <scope>NUCLEOTIDE SEQUENCE [LARGE SCALE GENOMIC DNA]</scope>
</reference>
<proteinExistence type="predicted"/>
<evidence type="ECO:0000313" key="3">
    <source>
        <dbReference type="Proteomes" id="UP001152797"/>
    </source>
</evidence>
<name>A0A9P1DGL4_9DINO</name>
<evidence type="ECO:0000313" key="2">
    <source>
        <dbReference type="EMBL" id="CAL4797142.1"/>
    </source>
</evidence>
<protein>
    <submittedName>
        <fullName evidence="1">Uncharacterized protein</fullName>
    </submittedName>
</protein>
<dbReference type="EMBL" id="CAMXCT020004654">
    <property type="protein sequence ID" value="CAL1163205.1"/>
    <property type="molecule type" value="Genomic_DNA"/>
</dbReference>
<reference evidence="1" key="1">
    <citation type="submission" date="2022-10" db="EMBL/GenBank/DDBJ databases">
        <authorList>
            <person name="Chen Y."/>
            <person name="Dougan E. K."/>
            <person name="Chan C."/>
            <person name="Rhodes N."/>
            <person name="Thang M."/>
        </authorList>
    </citation>
    <scope>NUCLEOTIDE SEQUENCE</scope>
</reference>
<accession>A0A9P1DGL4</accession>
<sequence>MSNSTGNTLQIVAFAAPKRAVTSTFLSIVNGGKTFAYTLQHALLWALLFVLLAHEQSRIESIHPFFTKPKLNGCQTISNVFFAHQHGSLANWYLIEHAVQTSLRRLFCFFRDSMTIAGDDVHQTQSCFFLWICGRIELQ</sequence>
<dbReference type="AlphaFoldDB" id="A0A9P1DGL4"/>
<keyword evidence="3" id="KW-1185">Reference proteome</keyword>
<evidence type="ECO:0000313" key="1">
    <source>
        <dbReference type="EMBL" id="CAI4009830.1"/>
    </source>
</evidence>
<dbReference type="Proteomes" id="UP001152797">
    <property type="component" value="Unassembled WGS sequence"/>
</dbReference>
<organism evidence="1">
    <name type="scientific">Cladocopium goreaui</name>
    <dbReference type="NCBI Taxonomy" id="2562237"/>
    <lineage>
        <taxon>Eukaryota</taxon>
        <taxon>Sar</taxon>
        <taxon>Alveolata</taxon>
        <taxon>Dinophyceae</taxon>
        <taxon>Suessiales</taxon>
        <taxon>Symbiodiniaceae</taxon>
        <taxon>Cladocopium</taxon>
    </lineage>
</organism>
<dbReference type="EMBL" id="CAMXCT030004654">
    <property type="protein sequence ID" value="CAL4797142.1"/>
    <property type="molecule type" value="Genomic_DNA"/>
</dbReference>
<comment type="caution">
    <text evidence="1">The sequence shown here is derived from an EMBL/GenBank/DDBJ whole genome shotgun (WGS) entry which is preliminary data.</text>
</comment>